<evidence type="ECO:0000256" key="1">
    <source>
        <dbReference type="SAM" id="MobiDB-lite"/>
    </source>
</evidence>
<feature type="region of interest" description="Disordered" evidence="1">
    <location>
        <begin position="611"/>
        <end position="648"/>
    </location>
</feature>
<organism evidence="2 3">
    <name type="scientific">Trypanosoma theileri</name>
    <dbReference type="NCBI Taxonomy" id="67003"/>
    <lineage>
        <taxon>Eukaryota</taxon>
        <taxon>Discoba</taxon>
        <taxon>Euglenozoa</taxon>
        <taxon>Kinetoplastea</taxon>
        <taxon>Metakinetoplastina</taxon>
        <taxon>Trypanosomatida</taxon>
        <taxon>Trypanosomatidae</taxon>
        <taxon>Trypanosoma</taxon>
    </lineage>
</organism>
<protein>
    <submittedName>
        <fullName evidence="2">Uncharacterized protein</fullName>
    </submittedName>
</protein>
<evidence type="ECO:0000313" key="3">
    <source>
        <dbReference type="Proteomes" id="UP000192257"/>
    </source>
</evidence>
<feature type="compositionally biased region" description="Low complexity" evidence="1">
    <location>
        <begin position="624"/>
        <end position="635"/>
    </location>
</feature>
<dbReference type="Proteomes" id="UP000192257">
    <property type="component" value="Unassembled WGS sequence"/>
</dbReference>
<feature type="compositionally biased region" description="Low complexity" evidence="1">
    <location>
        <begin position="149"/>
        <end position="166"/>
    </location>
</feature>
<dbReference type="VEuPathDB" id="TriTrypDB:TM35_000181350"/>
<accession>A0A1X0NU60</accession>
<feature type="compositionally biased region" description="Acidic residues" evidence="1">
    <location>
        <begin position="444"/>
        <end position="454"/>
    </location>
</feature>
<feature type="region of interest" description="Disordered" evidence="1">
    <location>
        <begin position="43"/>
        <end position="66"/>
    </location>
</feature>
<dbReference type="OrthoDB" id="245200at2759"/>
<evidence type="ECO:0000313" key="2">
    <source>
        <dbReference type="EMBL" id="ORC88078.1"/>
    </source>
</evidence>
<dbReference type="AlphaFoldDB" id="A0A1X0NU60"/>
<feature type="compositionally biased region" description="Basic and acidic residues" evidence="1">
    <location>
        <begin position="431"/>
        <end position="443"/>
    </location>
</feature>
<dbReference type="EMBL" id="NBCO01000018">
    <property type="protein sequence ID" value="ORC88078.1"/>
    <property type="molecule type" value="Genomic_DNA"/>
</dbReference>
<sequence length="648" mass="71627">MRQQLRLLSIKRQPSTERLRLLTYPMAFAQPNATVPLLQKSVAGQSTNSSNGDSSSSSSSSSRPPTAAVHVKLHGAVGEERYSHGGELENPYRWVRGADELCVANVRRSKSVNNINSYVVTYKFDDPQWAPLLLPEVTLRSRRASRRNTTGTSPTTASTSTSSSSSDEGRKPDKDYNDNDNNGGDVDDKGPRVVINHNKLLSLECMARHANYALRHIVQKGHGVYLLPHIQHSVLHPRGLIEQSYVTCAYGVRGERLRTDIIHVGPLNAADVIEPISSSSHSSSYSSSSCVDGRRHGSVLVHLGRAGVRRGVVAVSQAEGYGTWFSRKPMLWQRARRVGALQSQLAAHNYTLAAPALVGRQHDVDVALLQAHIRHFAGGGADAVGLVASTQIAQQRRMYVGEFEAPAHTALDVVHQLAHNAALRSRLVTPVKEKDTAKQQKQEGEEEEDEYDDNDEMEILLPVSWATRTPPPYVPLEVDLPFKLQMSKPVVLGSTSPQQKQQVYPTGGTIGSPFVTGAPIVLFEYNLHQGVDHYVFDDAPSARPMKWWSQKSNMPYSGYMYFVRSGLVDRLTPTEEIPNPLEPETRRKPLHTLVPPNKAVQRRILQYKKKMEERAEKAKKAKAAKTTTTTTTTTTKDGKQEKPATSNP</sequence>
<feature type="compositionally biased region" description="Basic and acidic residues" evidence="1">
    <location>
        <begin position="167"/>
        <end position="177"/>
    </location>
</feature>
<dbReference type="STRING" id="67003.A0A1X0NU60"/>
<proteinExistence type="predicted"/>
<dbReference type="GeneID" id="39986228"/>
<reference evidence="2 3" key="1">
    <citation type="submission" date="2017-03" db="EMBL/GenBank/DDBJ databases">
        <title>An alternative strategy for trypanosome survival in the mammalian bloodstream revealed through genome and transcriptome analysis of the ubiquitous bovine parasite Trypanosoma (Megatrypanum) theileri.</title>
        <authorList>
            <person name="Kelly S."/>
            <person name="Ivens A."/>
            <person name="Mott A."/>
            <person name="O'Neill E."/>
            <person name="Emms D."/>
            <person name="Macleod O."/>
            <person name="Voorheis P."/>
            <person name="Matthews J."/>
            <person name="Matthews K."/>
            <person name="Carrington M."/>
        </authorList>
    </citation>
    <scope>NUCLEOTIDE SEQUENCE [LARGE SCALE GENOMIC DNA]</scope>
    <source>
        <strain evidence="2">Edinburgh</strain>
    </source>
</reference>
<comment type="caution">
    <text evidence="2">The sequence shown here is derived from an EMBL/GenBank/DDBJ whole genome shotgun (WGS) entry which is preliminary data.</text>
</comment>
<feature type="region of interest" description="Disordered" evidence="1">
    <location>
        <begin position="428"/>
        <end position="454"/>
    </location>
</feature>
<dbReference type="RefSeq" id="XP_028882144.1">
    <property type="nucleotide sequence ID" value="XM_029026448.1"/>
</dbReference>
<feature type="compositionally biased region" description="Low complexity" evidence="1">
    <location>
        <begin position="46"/>
        <end position="62"/>
    </location>
</feature>
<keyword evidence="3" id="KW-1185">Reference proteome</keyword>
<name>A0A1X0NU60_9TRYP</name>
<feature type="region of interest" description="Disordered" evidence="1">
    <location>
        <begin position="141"/>
        <end position="191"/>
    </location>
</feature>
<gene>
    <name evidence="2" type="ORF">TM35_000181350</name>
</gene>